<evidence type="ECO:0000313" key="3">
    <source>
        <dbReference type="EMBL" id="KAF6040873.1"/>
    </source>
</evidence>
<keyword evidence="2" id="KW-0508">mRNA splicing</keyword>
<dbReference type="PANTHER" id="PTHR20978:SF0">
    <property type="entry name" value="SPLICING FACTOR 3B SUBUNIT 5"/>
    <property type="match status" value="1"/>
</dbReference>
<comment type="caution">
    <text evidence="3">The sequence shown here is derived from an EMBL/GenBank/DDBJ whole genome shotgun (WGS) entry which is preliminary data.</text>
</comment>
<keyword evidence="2" id="KW-0539">Nucleus</keyword>
<dbReference type="InterPro" id="IPR009846">
    <property type="entry name" value="SF3b5/RDS3-10"/>
</dbReference>
<evidence type="ECO:0000313" key="4">
    <source>
        <dbReference type="Proteomes" id="UP000593567"/>
    </source>
</evidence>
<keyword evidence="2" id="KW-0507">mRNA processing</keyword>
<keyword evidence="2" id="KW-0747">Spliceosome</keyword>
<proteinExistence type="inferred from homology"/>
<dbReference type="InterPro" id="IPR017089">
    <property type="entry name" value="Splicing_factor_3B_subunit_5"/>
</dbReference>
<dbReference type="OrthoDB" id="274726at2759"/>
<organism evidence="3 4">
    <name type="scientific">Bugula neritina</name>
    <name type="common">Brown bryozoan</name>
    <name type="synonym">Sertularia neritina</name>
    <dbReference type="NCBI Taxonomy" id="10212"/>
    <lineage>
        <taxon>Eukaryota</taxon>
        <taxon>Metazoa</taxon>
        <taxon>Spiralia</taxon>
        <taxon>Lophotrochozoa</taxon>
        <taxon>Bryozoa</taxon>
        <taxon>Gymnolaemata</taxon>
        <taxon>Cheilostomatida</taxon>
        <taxon>Flustrina</taxon>
        <taxon>Buguloidea</taxon>
        <taxon>Bugulidae</taxon>
        <taxon>Bugula</taxon>
    </lineage>
</organism>
<dbReference type="AlphaFoldDB" id="A0A7J7KS10"/>
<dbReference type="GO" id="GO:0000398">
    <property type="term" value="P:mRNA splicing, via spliceosome"/>
    <property type="evidence" value="ECO:0007669"/>
    <property type="project" value="UniProtKB-UniRule"/>
</dbReference>
<reference evidence="3" key="1">
    <citation type="submission" date="2020-06" db="EMBL/GenBank/DDBJ databases">
        <title>Draft genome of Bugula neritina, a colonial animal packing powerful symbionts and potential medicines.</title>
        <authorList>
            <person name="Rayko M."/>
        </authorList>
    </citation>
    <scope>NUCLEOTIDE SEQUENCE [LARGE SCALE GENOMIC DNA]</scope>
    <source>
        <strain evidence="3">Kwan_BN1</strain>
    </source>
</reference>
<dbReference type="PANTHER" id="PTHR20978">
    <property type="entry name" value="SPLICING FACTOR 3B SUBUNIT 5"/>
    <property type="match status" value="1"/>
</dbReference>
<evidence type="ECO:0000256" key="1">
    <source>
        <dbReference type="ARBA" id="ARBA00009568"/>
    </source>
</evidence>
<comment type="similarity">
    <text evidence="1 2">Belongs to the SF3B5 family.</text>
</comment>
<comment type="subcellular location">
    <subcellularLocation>
        <location evidence="2">Nucleus</location>
    </subcellularLocation>
</comment>
<accession>A0A7J7KS10</accession>
<dbReference type="EMBL" id="VXIV02000095">
    <property type="protein sequence ID" value="KAF6040873.1"/>
    <property type="molecule type" value="Genomic_DNA"/>
</dbReference>
<dbReference type="GO" id="GO:0005686">
    <property type="term" value="C:U2 snRNP"/>
    <property type="evidence" value="ECO:0007669"/>
    <property type="project" value="UniProtKB-UniRule"/>
</dbReference>
<dbReference type="PIRSF" id="PIRSF037010">
    <property type="entry name" value="Splicing_factor_3B_subunit_5"/>
    <property type="match status" value="1"/>
</dbReference>
<protein>
    <recommendedName>
        <fullName evidence="2">Splicing factor 3B subunit 5</fullName>
        <shortName evidence="2">SF3b5</shortName>
    </recommendedName>
</protein>
<name>A0A7J7KS10_BUGNE</name>
<dbReference type="GO" id="GO:0071011">
    <property type="term" value="C:precatalytic spliceosome"/>
    <property type="evidence" value="ECO:0007669"/>
    <property type="project" value="UniProtKB-UniRule"/>
</dbReference>
<keyword evidence="4" id="KW-1185">Reference proteome</keyword>
<dbReference type="Proteomes" id="UP000593567">
    <property type="component" value="Unassembled WGS sequence"/>
</dbReference>
<gene>
    <name evidence="3" type="ORF">EB796_000805</name>
</gene>
<dbReference type="Pfam" id="PF07189">
    <property type="entry name" value="SF3b10"/>
    <property type="match status" value="1"/>
</dbReference>
<sequence length="87" mass="10351">MNDRYNIHSQLEHLQSKYIGTGHSDTTKWEWVTNQHRDSHSLFIAQHDMLSYFALSENESRARIKFNFLERMIQPCGPPPERMDTDD</sequence>
<evidence type="ECO:0000256" key="2">
    <source>
        <dbReference type="PIRNR" id="PIRNR037010"/>
    </source>
</evidence>